<dbReference type="PANTHER" id="PTHR30469">
    <property type="entry name" value="MULTIDRUG RESISTANCE PROTEIN MDTA"/>
    <property type="match status" value="1"/>
</dbReference>
<name>A0A4S8RQ56_9FLAO</name>
<dbReference type="InterPro" id="IPR058792">
    <property type="entry name" value="Beta-barrel_RND_2"/>
</dbReference>
<dbReference type="Proteomes" id="UP000310406">
    <property type="component" value="Unassembled WGS sequence"/>
</dbReference>
<dbReference type="PROSITE" id="PS51257">
    <property type="entry name" value="PROKAR_LIPOPROTEIN"/>
    <property type="match status" value="1"/>
</dbReference>
<evidence type="ECO:0000313" key="5">
    <source>
        <dbReference type="Proteomes" id="UP000310406"/>
    </source>
</evidence>
<organism evidence="4 5">
    <name type="scientific">Flagellimonas alvinocaridis</name>
    <dbReference type="NCBI Taxonomy" id="2530200"/>
    <lineage>
        <taxon>Bacteria</taxon>
        <taxon>Pseudomonadati</taxon>
        <taxon>Bacteroidota</taxon>
        <taxon>Flavobacteriia</taxon>
        <taxon>Flavobacteriales</taxon>
        <taxon>Flavobacteriaceae</taxon>
        <taxon>Flagellimonas</taxon>
    </lineage>
</organism>
<feature type="domain" description="CusB-like beta-barrel" evidence="2">
    <location>
        <begin position="208"/>
        <end position="278"/>
    </location>
</feature>
<gene>
    <name evidence="4" type="ORF">EZV76_00125</name>
</gene>
<comment type="similarity">
    <text evidence="1">Belongs to the membrane fusion protein (MFP) (TC 8.A.1) family.</text>
</comment>
<dbReference type="Gene3D" id="2.40.420.20">
    <property type="match status" value="1"/>
</dbReference>
<evidence type="ECO:0000259" key="2">
    <source>
        <dbReference type="Pfam" id="PF25954"/>
    </source>
</evidence>
<evidence type="ECO:0000259" key="3">
    <source>
        <dbReference type="Pfam" id="PF25967"/>
    </source>
</evidence>
<dbReference type="Gene3D" id="2.40.50.100">
    <property type="match status" value="1"/>
</dbReference>
<dbReference type="GO" id="GO:0015562">
    <property type="term" value="F:efflux transmembrane transporter activity"/>
    <property type="evidence" value="ECO:0007669"/>
    <property type="project" value="InterPro"/>
</dbReference>
<keyword evidence="5" id="KW-1185">Reference proteome</keyword>
<dbReference type="OrthoDB" id="1185083at2"/>
<dbReference type="AlphaFoldDB" id="A0A4S8RQ56"/>
<evidence type="ECO:0000256" key="1">
    <source>
        <dbReference type="ARBA" id="ARBA00009477"/>
    </source>
</evidence>
<dbReference type="EMBL" id="SNTZ01000001">
    <property type="protein sequence ID" value="THV60783.1"/>
    <property type="molecule type" value="Genomic_DNA"/>
</dbReference>
<sequence>MKYTIYTFWIALFAIGLISCSEKKQETQKPVRPVKYQEIGYSGGEKIRTFSGTAQTDKVINLSFRNSGIITLFDIKLGQKVKKGQLIAKLDNVQSRLAYEQALTQLNSAESQMNTAKLSLNRIRSLYEKGSSSLSDFESAKNAYRTAQESYQSAQRGVDIQREQVRFGFLYAPSDGVISAVNAEMDENVGPGQTIAILNAGVDMEIVLGIPESIINGVKQDMEVLVNFSSLPSKVFKAKVTEISPSVDINTATYPIRIRLVNTSEEIKSGMAANVTFDFKESGTYDNILVVPANAVGEDSNGRFVFLIVEHENRTIVKKHPIKIGNLNTEGFEIVSGLEAGQKIATAGLQILLDGQEVKLK</sequence>
<dbReference type="Pfam" id="PF25954">
    <property type="entry name" value="Beta-barrel_RND_2"/>
    <property type="match status" value="1"/>
</dbReference>
<dbReference type="NCBIfam" id="TIGR01730">
    <property type="entry name" value="RND_mfp"/>
    <property type="match status" value="1"/>
</dbReference>
<reference evidence="4 5" key="1">
    <citation type="submission" date="2019-03" db="EMBL/GenBank/DDBJ databases">
        <title>Muricauda SCR12 sp.nov, a marine bacterium isolated from Pacific Ocean:the Okinawa trough.</title>
        <authorList>
            <person name="Liu L."/>
        </authorList>
    </citation>
    <scope>NUCLEOTIDE SEQUENCE [LARGE SCALE GENOMIC DNA]</scope>
    <source>
        <strain evidence="4 5">SCR12</strain>
    </source>
</reference>
<comment type="caution">
    <text evidence="4">The sequence shown here is derived from an EMBL/GenBank/DDBJ whole genome shotgun (WGS) entry which is preliminary data.</text>
</comment>
<dbReference type="InterPro" id="IPR058627">
    <property type="entry name" value="MdtA-like_C"/>
</dbReference>
<protein>
    <submittedName>
        <fullName evidence="4">Efflux RND transporter periplasmic adaptor subunit</fullName>
    </submittedName>
</protein>
<dbReference type="Pfam" id="PF25967">
    <property type="entry name" value="RND-MFP_C"/>
    <property type="match status" value="1"/>
</dbReference>
<evidence type="ECO:0000313" key="4">
    <source>
        <dbReference type="EMBL" id="THV60783.1"/>
    </source>
</evidence>
<dbReference type="RefSeq" id="WP_136564578.1">
    <property type="nucleotide sequence ID" value="NZ_SNTZ01000001.1"/>
</dbReference>
<dbReference type="SUPFAM" id="SSF111369">
    <property type="entry name" value="HlyD-like secretion proteins"/>
    <property type="match status" value="1"/>
</dbReference>
<dbReference type="Gene3D" id="1.10.287.470">
    <property type="entry name" value="Helix hairpin bin"/>
    <property type="match status" value="1"/>
</dbReference>
<dbReference type="InterPro" id="IPR006143">
    <property type="entry name" value="RND_pump_MFP"/>
</dbReference>
<feature type="domain" description="Multidrug resistance protein MdtA-like C-terminal permuted SH3" evidence="3">
    <location>
        <begin position="287"/>
        <end position="350"/>
    </location>
</feature>
<proteinExistence type="inferred from homology"/>
<dbReference type="GO" id="GO:1990281">
    <property type="term" value="C:efflux pump complex"/>
    <property type="evidence" value="ECO:0007669"/>
    <property type="project" value="TreeGrafter"/>
</dbReference>
<dbReference type="Gene3D" id="2.40.30.170">
    <property type="match status" value="1"/>
</dbReference>
<accession>A0A4S8RQ56</accession>